<evidence type="ECO:0000256" key="1">
    <source>
        <dbReference type="ARBA" id="ARBA00004141"/>
    </source>
</evidence>
<dbReference type="SUPFAM" id="SSF54631">
    <property type="entry name" value="CBS-domain pair"/>
    <property type="match status" value="1"/>
</dbReference>
<feature type="transmembrane region" description="Helical" evidence="8">
    <location>
        <begin position="393"/>
        <end position="417"/>
    </location>
</feature>
<dbReference type="EMBL" id="LVJN01000018">
    <property type="protein sequence ID" value="OSM05115.1"/>
    <property type="molecule type" value="Genomic_DNA"/>
</dbReference>
<keyword evidence="3 8" id="KW-0813">Transport</keyword>
<dbReference type="InterPro" id="IPR006669">
    <property type="entry name" value="MgtE_transporter"/>
</dbReference>
<feature type="transmembrane region" description="Helical" evidence="8">
    <location>
        <begin position="290"/>
        <end position="311"/>
    </location>
</feature>
<evidence type="ECO:0000256" key="4">
    <source>
        <dbReference type="ARBA" id="ARBA00022692"/>
    </source>
</evidence>
<dbReference type="GO" id="GO:0005886">
    <property type="term" value="C:plasma membrane"/>
    <property type="evidence" value="ECO:0007669"/>
    <property type="project" value="UniProtKB-SubCell"/>
</dbReference>
<dbReference type="InterPro" id="IPR046342">
    <property type="entry name" value="CBS_dom_sf"/>
</dbReference>
<feature type="domain" description="Magnesium transporter MgtE intracellular" evidence="9">
    <location>
        <begin position="37"/>
        <end position="140"/>
    </location>
</feature>
<comment type="subunit">
    <text evidence="8">Homodimer.</text>
</comment>
<evidence type="ECO:0000259" key="9">
    <source>
        <dbReference type="SMART" id="SM00924"/>
    </source>
</evidence>
<evidence type="ECO:0000256" key="6">
    <source>
        <dbReference type="ARBA" id="ARBA00022989"/>
    </source>
</evidence>
<dbReference type="GO" id="GO:0015095">
    <property type="term" value="F:magnesium ion transmembrane transporter activity"/>
    <property type="evidence" value="ECO:0007669"/>
    <property type="project" value="UniProtKB-UniRule"/>
</dbReference>
<feature type="transmembrane region" description="Helical" evidence="8">
    <location>
        <begin position="317"/>
        <end position="343"/>
    </location>
</feature>
<keyword evidence="8" id="KW-0479">Metal-binding</keyword>
<protein>
    <recommendedName>
        <fullName evidence="8">Magnesium transporter MgtE</fullName>
    </recommendedName>
</protein>
<dbReference type="CDD" id="cd04606">
    <property type="entry name" value="CBS_pair_Mg_transporter"/>
    <property type="match status" value="1"/>
</dbReference>
<keyword evidence="11" id="KW-1185">Reference proteome</keyword>
<keyword evidence="7 8" id="KW-0472">Membrane</keyword>
<feature type="transmembrane region" description="Helical" evidence="8">
    <location>
        <begin position="429"/>
        <end position="452"/>
    </location>
</feature>
<keyword evidence="6 8" id="KW-1133">Transmembrane helix</keyword>
<dbReference type="InterPro" id="IPR000644">
    <property type="entry name" value="CBS_dom"/>
</dbReference>
<reference evidence="10 11" key="1">
    <citation type="journal article" date="2016" name="BMC Genomics">
        <title>Combined genomic and structural analyses of a cultured magnetotactic bacterium reveals its niche adaptation to a dynamic environment.</title>
        <authorList>
            <person name="Araujo A.C."/>
            <person name="Morillo V."/>
            <person name="Cypriano J."/>
            <person name="Teixeira L.C."/>
            <person name="Leao P."/>
            <person name="Lyra S."/>
            <person name="Almeida L.G."/>
            <person name="Bazylinski D.A."/>
            <person name="Vasconcellos A.T."/>
            <person name="Abreu F."/>
            <person name="Lins U."/>
        </authorList>
    </citation>
    <scope>NUCLEOTIDE SEQUENCE [LARGE SCALE GENOMIC DNA]</scope>
    <source>
        <strain evidence="10 11">IT-1</strain>
    </source>
</reference>
<dbReference type="Pfam" id="PF03448">
    <property type="entry name" value="MgtE_N"/>
    <property type="match status" value="1"/>
</dbReference>
<dbReference type="AlphaFoldDB" id="A0A1Y2K8J3"/>
<dbReference type="Gene3D" id="1.10.357.20">
    <property type="entry name" value="SLC41 divalent cation transporters, integral membrane domain"/>
    <property type="match status" value="1"/>
</dbReference>
<evidence type="ECO:0000256" key="2">
    <source>
        <dbReference type="ARBA" id="ARBA00009749"/>
    </source>
</evidence>
<keyword evidence="5 8" id="KW-0460">Magnesium</keyword>
<dbReference type="STRING" id="1434232.MAIT1_03265"/>
<evidence type="ECO:0000256" key="3">
    <source>
        <dbReference type="ARBA" id="ARBA00022448"/>
    </source>
</evidence>
<dbReference type="Pfam" id="PF01769">
    <property type="entry name" value="MgtE"/>
    <property type="match status" value="1"/>
</dbReference>
<dbReference type="InterPro" id="IPR006667">
    <property type="entry name" value="SLC41_membr_dom"/>
</dbReference>
<dbReference type="Gene3D" id="1.25.60.10">
    <property type="entry name" value="MgtE N-terminal domain-like"/>
    <property type="match status" value="1"/>
</dbReference>
<comment type="similarity">
    <text evidence="2 8">Belongs to the SLC41A transporter family.</text>
</comment>
<dbReference type="PANTHER" id="PTHR43773:SF1">
    <property type="entry name" value="MAGNESIUM TRANSPORTER MGTE"/>
    <property type="match status" value="1"/>
</dbReference>
<comment type="subcellular location">
    <subcellularLocation>
        <location evidence="8">Cell membrane</location>
        <topology evidence="8">Multi-pass membrane protein</topology>
    </subcellularLocation>
    <subcellularLocation>
        <location evidence="1">Membrane</location>
        <topology evidence="1">Multi-pass membrane protein</topology>
    </subcellularLocation>
</comment>
<dbReference type="Pfam" id="PF00571">
    <property type="entry name" value="CBS"/>
    <property type="match status" value="1"/>
</dbReference>
<evidence type="ECO:0000256" key="8">
    <source>
        <dbReference type="RuleBase" id="RU362011"/>
    </source>
</evidence>
<keyword evidence="8" id="KW-1003">Cell membrane</keyword>
<evidence type="ECO:0000256" key="7">
    <source>
        <dbReference type="ARBA" id="ARBA00023136"/>
    </source>
</evidence>
<dbReference type="SUPFAM" id="SSF161093">
    <property type="entry name" value="MgtE membrane domain-like"/>
    <property type="match status" value="1"/>
</dbReference>
<dbReference type="NCBIfam" id="TIGR00400">
    <property type="entry name" value="mgtE"/>
    <property type="match status" value="1"/>
</dbReference>
<dbReference type="GO" id="GO:0046872">
    <property type="term" value="F:metal ion binding"/>
    <property type="evidence" value="ECO:0007669"/>
    <property type="project" value="UniProtKB-KW"/>
</dbReference>
<comment type="caution">
    <text evidence="10">The sequence shown here is derived from an EMBL/GenBank/DDBJ whole genome shotgun (WGS) entry which is preliminary data.</text>
</comment>
<comment type="function">
    <text evidence="8">Acts as a magnesium transporter.</text>
</comment>
<organism evidence="10 11">
    <name type="scientific">Magnetofaba australis IT-1</name>
    <dbReference type="NCBI Taxonomy" id="1434232"/>
    <lineage>
        <taxon>Bacteria</taxon>
        <taxon>Pseudomonadati</taxon>
        <taxon>Pseudomonadota</taxon>
        <taxon>Magnetococcia</taxon>
        <taxon>Magnetococcales</taxon>
        <taxon>Magnetococcaceae</taxon>
        <taxon>Magnetofaba</taxon>
    </lineage>
</organism>
<gene>
    <name evidence="10" type="ORF">MAIT1_03265</name>
</gene>
<dbReference type="InterPro" id="IPR036739">
    <property type="entry name" value="SLC41_membr_dom_sf"/>
</dbReference>
<dbReference type="PANTHER" id="PTHR43773">
    <property type="entry name" value="MAGNESIUM TRANSPORTER MGTE"/>
    <property type="match status" value="1"/>
</dbReference>
<dbReference type="SMART" id="SM00924">
    <property type="entry name" value="MgtE_N"/>
    <property type="match status" value="1"/>
</dbReference>
<evidence type="ECO:0000313" key="11">
    <source>
        <dbReference type="Proteomes" id="UP000194003"/>
    </source>
</evidence>
<sequence length="453" mass="48489">MVTPQAEQAAATQLMEQAKEHLANPASEALQGQLQQSHPAQIAEMLTGLPSEDRQKVVEALPSEAIPSVLAEMQTAVRNSLLANLDVGVLTETVCVLPEPYAAKLLESLPNNVADEIRETLDPKARERIDATLEWPKGTAGRLMHVDAVSVRAHVTIAAAQRYLRFRKTAPHNSDGLMVVDRANRYLGKVTYAALLTNPPEATIESILDPRAVAVQASLSEEETARLFEQRDLFSVAVVNADGALIGRIAVDDVVDVIRRLADQRMLNLSGMTREDDTFGPVLPSARKRAIWLGINLMTAFLASSVIGLFEHTLDKIVALAVLMPIVSSMGGITGSQTLALVIRGLSIGSITSLNARRLARKELAVGGLNGVLWALMVALVTMLWFGDFRLGLIIAAALVLNMTVAALAGWGLPLLLTKLGQDPAIAGSVLLTTVTDVVGFFAFLGLATVVLL</sequence>
<name>A0A1Y2K8J3_9PROT</name>
<accession>A0A1Y2K8J3</accession>
<dbReference type="SUPFAM" id="SSF158791">
    <property type="entry name" value="MgtE N-terminal domain-like"/>
    <property type="match status" value="1"/>
</dbReference>
<dbReference type="Proteomes" id="UP000194003">
    <property type="component" value="Unassembled WGS sequence"/>
</dbReference>
<dbReference type="InterPro" id="IPR006668">
    <property type="entry name" value="Mg_transptr_MgtE_intracell_dom"/>
</dbReference>
<evidence type="ECO:0000256" key="5">
    <source>
        <dbReference type="ARBA" id="ARBA00022842"/>
    </source>
</evidence>
<dbReference type="InterPro" id="IPR038076">
    <property type="entry name" value="MgtE_N_sf"/>
</dbReference>
<keyword evidence="4 8" id="KW-0812">Transmembrane</keyword>
<dbReference type="Gene3D" id="3.10.580.10">
    <property type="entry name" value="CBS-domain"/>
    <property type="match status" value="1"/>
</dbReference>
<evidence type="ECO:0000313" key="10">
    <source>
        <dbReference type="EMBL" id="OSM05115.1"/>
    </source>
</evidence>
<proteinExistence type="inferred from homology"/>
<feature type="transmembrane region" description="Helical" evidence="8">
    <location>
        <begin position="364"/>
        <end position="387"/>
    </location>
</feature>